<organism evidence="1 2">
    <name type="scientific">Burkholderia thailandensis</name>
    <dbReference type="NCBI Taxonomy" id="57975"/>
    <lineage>
        <taxon>Bacteria</taxon>
        <taxon>Pseudomonadati</taxon>
        <taxon>Pseudomonadota</taxon>
        <taxon>Betaproteobacteria</taxon>
        <taxon>Burkholderiales</taxon>
        <taxon>Burkholderiaceae</taxon>
        <taxon>Burkholderia</taxon>
        <taxon>pseudomallei group</taxon>
    </lineage>
</organism>
<evidence type="ECO:0000313" key="1">
    <source>
        <dbReference type="EMBL" id="MDW9252344.1"/>
    </source>
</evidence>
<protein>
    <submittedName>
        <fullName evidence="1">Uncharacterized protein</fullName>
    </submittedName>
</protein>
<evidence type="ECO:0000313" key="2">
    <source>
        <dbReference type="Proteomes" id="UP001272137"/>
    </source>
</evidence>
<accession>A0AAW9CNZ2</accession>
<comment type="caution">
    <text evidence="1">The sequence shown here is derived from an EMBL/GenBank/DDBJ whole genome shotgun (WGS) entry which is preliminary data.</text>
</comment>
<gene>
    <name evidence="1" type="ORF">C7S16_6478</name>
</gene>
<dbReference type="AlphaFoldDB" id="A0AAW9CNZ2"/>
<reference evidence="1" key="1">
    <citation type="submission" date="2018-08" db="EMBL/GenBank/DDBJ databases">
        <title>Identification of Burkholderia cepacia strains that express a Burkholderia pseudomallei-like capsular polysaccharide.</title>
        <authorList>
            <person name="Burtnick M.N."/>
            <person name="Vongsouvath M."/>
            <person name="Newton P."/>
            <person name="Wuthiekanun V."/>
            <person name="Limmathurotsakul D."/>
            <person name="Brett P.J."/>
            <person name="Chantratita N."/>
            <person name="Dance D.A."/>
        </authorList>
    </citation>
    <scope>NUCLEOTIDE SEQUENCE</scope>
    <source>
        <strain evidence="1">SBXCC001</strain>
    </source>
</reference>
<name>A0AAW9CNZ2_BURTH</name>
<dbReference type="Proteomes" id="UP001272137">
    <property type="component" value="Unassembled WGS sequence"/>
</dbReference>
<dbReference type="EMBL" id="QXCT01000001">
    <property type="protein sequence ID" value="MDW9252344.1"/>
    <property type="molecule type" value="Genomic_DNA"/>
</dbReference>
<sequence length="69" mass="7233">MKLFRNEPACGAVRPAALRDAKNRAIGLIDAGGANDQVVAPEGGLPVRGEEIGWSGHALMLPRARPPGY</sequence>
<proteinExistence type="predicted"/>